<dbReference type="Gene3D" id="3.40.1810.10">
    <property type="entry name" value="Transcription factor, MADS-box"/>
    <property type="match status" value="1"/>
</dbReference>
<dbReference type="PANTHER" id="PTHR11945">
    <property type="entry name" value="MADS BOX PROTEIN"/>
    <property type="match status" value="1"/>
</dbReference>
<keyword evidence="5" id="KW-0539">Nucleus</keyword>
<dbReference type="PRINTS" id="PR00404">
    <property type="entry name" value="MADSDOMAIN"/>
</dbReference>
<dbReference type="InterPro" id="IPR036879">
    <property type="entry name" value="TF_MADSbox_sf"/>
</dbReference>
<dbReference type="GO" id="GO:0046983">
    <property type="term" value="F:protein dimerization activity"/>
    <property type="evidence" value="ECO:0007669"/>
    <property type="project" value="InterPro"/>
</dbReference>
<gene>
    <name evidence="8" type="ORF">VFH_IV018640</name>
</gene>
<dbReference type="EMBL" id="OX451739">
    <property type="protein sequence ID" value="CAI8607022.1"/>
    <property type="molecule type" value="Genomic_DNA"/>
</dbReference>
<keyword evidence="3" id="KW-0238">DNA-binding</keyword>
<organism evidence="8 9">
    <name type="scientific">Vicia faba</name>
    <name type="common">Broad bean</name>
    <name type="synonym">Faba vulgaris</name>
    <dbReference type="NCBI Taxonomy" id="3906"/>
    <lineage>
        <taxon>Eukaryota</taxon>
        <taxon>Viridiplantae</taxon>
        <taxon>Streptophyta</taxon>
        <taxon>Embryophyta</taxon>
        <taxon>Tracheophyta</taxon>
        <taxon>Spermatophyta</taxon>
        <taxon>Magnoliopsida</taxon>
        <taxon>eudicotyledons</taxon>
        <taxon>Gunneridae</taxon>
        <taxon>Pentapetalae</taxon>
        <taxon>rosids</taxon>
        <taxon>fabids</taxon>
        <taxon>Fabales</taxon>
        <taxon>Fabaceae</taxon>
        <taxon>Papilionoideae</taxon>
        <taxon>50 kb inversion clade</taxon>
        <taxon>NPAAA clade</taxon>
        <taxon>Hologalegina</taxon>
        <taxon>IRL clade</taxon>
        <taxon>Fabeae</taxon>
        <taxon>Vicia</taxon>
    </lineage>
</organism>
<dbReference type="Pfam" id="PF00319">
    <property type="entry name" value="SRF-TF"/>
    <property type="match status" value="1"/>
</dbReference>
<dbReference type="CDD" id="cd00265">
    <property type="entry name" value="MADS_MEF2_like"/>
    <property type="match status" value="1"/>
</dbReference>
<dbReference type="PANTHER" id="PTHR11945:SF229">
    <property type="entry name" value="AGAMOUS-LIKE 55-RELATED"/>
    <property type="match status" value="1"/>
</dbReference>
<evidence type="ECO:0000256" key="3">
    <source>
        <dbReference type="ARBA" id="ARBA00023125"/>
    </source>
</evidence>
<dbReference type="SMART" id="SM00432">
    <property type="entry name" value="MADS"/>
    <property type="match status" value="1"/>
</dbReference>
<evidence type="ECO:0000256" key="2">
    <source>
        <dbReference type="ARBA" id="ARBA00023015"/>
    </source>
</evidence>
<dbReference type="InterPro" id="IPR033896">
    <property type="entry name" value="MEF2-like_N"/>
</dbReference>
<dbReference type="AlphaFoldDB" id="A0AAV1AFE8"/>
<reference evidence="8 9" key="1">
    <citation type="submission" date="2023-01" db="EMBL/GenBank/DDBJ databases">
        <authorList>
            <person name="Kreplak J."/>
        </authorList>
    </citation>
    <scope>NUCLEOTIDE SEQUENCE [LARGE SCALE GENOMIC DNA]</scope>
</reference>
<evidence type="ECO:0000259" key="7">
    <source>
        <dbReference type="PROSITE" id="PS50066"/>
    </source>
</evidence>
<comment type="subcellular location">
    <subcellularLocation>
        <location evidence="1">Nucleus</location>
    </subcellularLocation>
</comment>
<name>A0AAV1AFE8_VICFA</name>
<keyword evidence="6" id="KW-0175">Coiled coil</keyword>
<dbReference type="InterPro" id="IPR002100">
    <property type="entry name" value="TF_MADSbox"/>
</dbReference>
<evidence type="ECO:0000313" key="9">
    <source>
        <dbReference type="Proteomes" id="UP001157006"/>
    </source>
</evidence>
<dbReference type="PROSITE" id="PS50066">
    <property type="entry name" value="MADS_BOX_2"/>
    <property type="match status" value="1"/>
</dbReference>
<keyword evidence="4" id="KW-0804">Transcription</keyword>
<sequence length="168" mass="18863">MGRPKIEIARIKDSAARQVTFSKRRTGLFKKASELAVLCGAQVAIVVLSPGNKPYSFGHPSVDAIASKYFQKEFNPSDVLENSSTMEDLNQQLDDLQAQINVTENEAKVHDEILNKYKAENFTQLKELKDRFVEFKDIVKSRICDFDISQSMILLAKEPVIGIKNQAA</sequence>
<dbReference type="GO" id="GO:0045944">
    <property type="term" value="P:positive regulation of transcription by RNA polymerase II"/>
    <property type="evidence" value="ECO:0007669"/>
    <property type="project" value="InterPro"/>
</dbReference>
<dbReference type="GO" id="GO:0000981">
    <property type="term" value="F:DNA-binding transcription factor activity, RNA polymerase II-specific"/>
    <property type="evidence" value="ECO:0007669"/>
    <property type="project" value="TreeGrafter"/>
</dbReference>
<dbReference type="FunFam" id="3.40.1810.10:FF:000006">
    <property type="entry name" value="Agamous-like MADS-box protein AGL62"/>
    <property type="match status" value="1"/>
</dbReference>
<feature type="domain" description="MADS-box" evidence="7">
    <location>
        <begin position="1"/>
        <end position="61"/>
    </location>
</feature>
<dbReference type="GO" id="GO:0005634">
    <property type="term" value="C:nucleus"/>
    <property type="evidence" value="ECO:0007669"/>
    <property type="project" value="UniProtKB-SubCell"/>
</dbReference>
<dbReference type="SUPFAM" id="SSF55455">
    <property type="entry name" value="SRF-like"/>
    <property type="match status" value="1"/>
</dbReference>
<evidence type="ECO:0000256" key="6">
    <source>
        <dbReference type="SAM" id="Coils"/>
    </source>
</evidence>
<protein>
    <recommendedName>
        <fullName evidence="7">MADS-box domain-containing protein</fullName>
    </recommendedName>
</protein>
<keyword evidence="9" id="KW-1185">Reference proteome</keyword>
<dbReference type="GO" id="GO:0000978">
    <property type="term" value="F:RNA polymerase II cis-regulatory region sequence-specific DNA binding"/>
    <property type="evidence" value="ECO:0007669"/>
    <property type="project" value="TreeGrafter"/>
</dbReference>
<proteinExistence type="predicted"/>
<evidence type="ECO:0000256" key="4">
    <source>
        <dbReference type="ARBA" id="ARBA00023163"/>
    </source>
</evidence>
<accession>A0AAV1AFE8</accession>
<dbReference type="Proteomes" id="UP001157006">
    <property type="component" value="Chromosome 4"/>
</dbReference>
<evidence type="ECO:0000256" key="5">
    <source>
        <dbReference type="ARBA" id="ARBA00023242"/>
    </source>
</evidence>
<feature type="coiled-coil region" evidence="6">
    <location>
        <begin position="79"/>
        <end position="113"/>
    </location>
</feature>
<keyword evidence="2" id="KW-0805">Transcription regulation</keyword>
<evidence type="ECO:0000313" key="8">
    <source>
        <dbReference type="EMBL" id="CAI8607022.1"/>
    </source>
</evidence>
<evidence type="ECO:0000256" key="1">
    <source>
        <dbReference type="ARBA" id="ARBA00004123"/>
    </source>
</evidence>